<dbReference type="RefSeq" id="WP_244803536.1">
    <property type="nucleotide sequence ID" value="NZ_JALIEA010000011.1"/>
</dbReference>
<evidence type="ECO:0000313" key="1">
    <source>
        <dbReference type="EMBL" id="MCJ7857785.1"/>
    </source>
</evidence>
<name>A0A9X1WI09_9CORY</name>
<organism evidence="1 2">
    <name type="scientific">Corynebacterium kalidii</name>
    <dbReference type="NCBI Taxonomy" id="2931982"/>
    <lineage>
        <taxon>Bacteria</taxon>
        <taxon>Bacillati</taxon>
        <taxon>Actinomycetota</taxon>
        <taxon>Actinomycetes</taxon>
        <taxon>Mycobacteriales</taxon>
        <taxon>Corynebacteriaceae</taxon>
        <taxon>Corynebacterium</taxon>
    </lineage>
</organism>
<protein>
    <recommendedName>
        <fullName evidence="3">DUF559 domain-containing protein</fullName>
    </recommendedName>
</protein>
<sequence length="83" mass="9101">MGAGWKDRTVLDLACPDLRVGLYYDGGTHAGAAQKTKDFVQIQELKDIGWDAVRADATLLRRERPRFISQTSKAVARAVAAGR</sequence>
<dbReference type="Proteomes" id="UP001139207">
    <property type="component" value="Unassembled WGS sequence"/>
</dbReference>
<keyword evidence="2" id="KW-1185">Reference proteome</keyword>
<evidence type="ECO:0000313" key="2">
    <source>
        <dbReference type="Proteomes" id="UP001139207"/>
    </source>
</evidence>
<proteinExistence type="predicted"/>
<comment type="caution">
    <text evidence="1">The sequence shown here is derived from an EMBL/GenBank/DDBJ whole genome shotgun (WGS) entry which is preliminary data.</text>
</comment>
<dbReference type="EMBL" id="JALIEA010000011">
    <property type="protein sequence ID" value="MCJ7857785.1"/>
    <property type="molecule type" value="Genomic_DNA"/>
</dbReference>
<evidence type="ECO:0008006" key="3">
    <source>
        <dbReference type="Google" id="ProtNLM"/>
    </source>
</evidence>
<accession>A0A9X1WI09</accession>
<gene>
    <name evidence="1" type="ORF">MUN33_03505</name>
</gene>
<reference evidence="1" key="1">
    <citation type="submission" date="2022-04" db="EMBL/GenBank/DDBJ databases">
        <title>Corynebacterium kalidii LD5P10.</title>
        <authorList>
            <person name="Sun J.Q."/>
        </authorList>
    </citation>
    <scope>NUCLEOTIDE SEQUENCE</scope>
    <source>
        <strain evidence="1">LD5P10</strain>
    </source>
</reference>
<dbReference type="AlphaFoldDB" id="A0A9X1WI09"/>